<feature type="region of interest" description="Disordered" evidence="5">
    <location>
        <begin position="217"/>
        <end position="240"/>
    </location>
</feature>
<dbReference type="InterPro" id="IPR000601">
    <property type="entry name" value="PKD_dom"/>
</dbReference>
<dbReference type="OrthoDB" id="5175624at2"/>
<dbReference type="ESTHER" id="9micc-i0urg1">
    <property type="family name" value="Cutinase"/>
</dbReference>
<keyword evidence="4" id="KW-1015">Disulfide bond</keyword>
<evidence type="ECO:0000256" key="2">
    <source>
        <dbReference type="ARBA" id="ARBA00022487"/>
    </source>
</evidence>
<evidence type="ECO:0000256" key="1">
    <source>
        <dbReference type="ARBA" id="ARBA00007534"/>
    </source>
</evidence>
<feature type="region of interest" description="Disordered" evidence="5">
    <location>
        <begin position="496"/>
        <end position="517"/>
    </location>
</feature>
<evidence type="ECO:0000256" key="3">
    <source>
        <dbReference type="ARBA" id="ARBA00022801"/>
    </source>
</evidence>
<dbReference type="SUPFAM" id="SSF53474">
    <property type="entry name" value="alpha/beta-Hydrolases"/>
    <property type="match status" value="1"/>
</dbReference>
<comment type="caution">
    <text evidence="8">The sequence shown here is derived from an EMBL/GenBank/DDBJ whole genome shotgun (WGS) entry which is preliminary data.</text>
</comment>
<dbReference type="GO" id="GO:0005975">
    <property type="term" value="P:carbohydrate metabolic process"/>
    <property type="evidence" value="ECO:0007669"/>
    <property type="project" value="UniProtKB-ARBA"/>
</dbReference>
<feature type="signal peptide" evidence="6">
    <location>
        <begin position="1"/>
        <end position="29"/>
    </location>
</feature>
<dbReference type="InterPro" id="IPR013783">
    <property type="entry name" value="Ig-like_fold"/>
</dbReference>
<name>I0URG1_9MICC</name>
<keyword evidence="6" id="KW-0732">Signal</keyword>
<dbReference type="InterPro" id="IPR000675">
    <property type="entry name" value="Cutinase/axe"/>
</dbReference>
<organism evidence="8 9">
    <name type="scientific">Rothia aeria F0474</name>
    <dbReference type="NCBI Taxonomy" id="1125724"/>
    <lineage>
        <taxon>Bacteria</taxon>
        <taxon>Bacillati</taxon>
        <taxon>Actinomycetota</taxon>
        <taxon>Actinomycetes</taxon>
        <taxon>Micrococcales</taxon>
        <taxon>Micrococcaceae</taxon>
        <taxon>Rothia</taxon>
    </lineage>
</organism>
<dbReference type="PANTHER" id="PTHR33630:SF9">
    <property type="entry name" value="CUTINASE 4"/>
    <property type="match status" value="1"/>
</dbReference>
<feature type="compositionally biased region" description="Low complexity" evidence="5">
    <location>
        <begin position="502"/>
        <end position="517"/>
    </location>
</feature>
<dbReference type="RefSeq" id="WP_006888728.1">
    <property type="nucleotide sequence ID" value="NZ_AJJQ01000041.1"/>
</dbReference>
<dbReference type="InterPro" id="IPR035986">
    <property type="entry name" value="PKD_dom_sf"/>
</dbReference>
<dbReference type="PROSITE" id="PS51257">
    <property type="entry name" value="PROKAR_LIPOPROTEIN"/>
    <property type="match status" value="1"/>
</dbReference>
<feature type="domain" description="PKD" evidence="7">
    <location>
        <begin position="344"/>
        <end position="401"/>
    </location>
</feature>
<evidence type="ECO:0000256" key="6">
    <source>
        <dbReference type="SAM" id="SignalP"/>
    </source>
</evidence>
<dbReference type="CDD" id="cd00146">
    <property type="entry name" value="PKD"/>
    <property type="match status" value="1"/>
</dbReference>
<dbReference type="SMART" id="SM00089">
    <property type="entry name" value="PKD"/>
    <property type="match status" value="1"/>
</dbReference>
<evidence type="ECO:0000313" key="8">
    <source>
        <dbReference type="EMBL" id="EID50464.1"/>
    </source>
</evidence>
<dbReference type="PANTHER" id="PTHR33630">
    <property type="entry name" value="CUTINASE RV1984C-RELATED-RELATED"/>
    <property type="match status" value="1"/>
</dbReference>
<dbReference type="InterPro" id="IPR022409">
    <property type="entry name" value="PKD/Chitinase_dom"/>
</dbReference>
<feature type="chain" id="PRO_5003634293" evidence="6">
    <location>
        <begin position="30"/>
        <end position="517"/>
    </location>
</feature>
<reference evidence="8" key="1">
    <citation type="submission" date="2012-03" db="EMBL/GenBank/DDBJ databases">
        <authorList>
            <person name="Durkin A.S."/>
            <person name="McCorrison J."/>
            <person name="Torralba M."/>
            <person name="Gillis M."/>
            <person name="Methe B."/>
            <person name="Sutton G."/>
            <person name="Nelson K.E."/>
        </authorList>
    </citation>
    <scope>NUCLEOTIDE SEQUENCE [LARGE SCALE GENOMIC DNA]</scope>
    <source>
        <strain evidence="8">F0474</strain>
    </source>
</reference>
<keyword evidence="9" id="KW-1185">Reference proteome</keyword>
<comment type="similarity">
    <text evidence="1">Belongs to the cutinase family.</text>
</comment>
<dbReference type="AlphaFoldDB" id="I0URG1"/>
<dbReference type="PROSITE" id="PS50093">
    <property type="entry name" value="PKD"/>
    <property type="match status" value="1"/>
</dbReference>
<dbReference type="SMART" id="SM01110">
    <property type="entry name" value="Cutinase"/>
    <property type="match status" value="1"/>
</dbReference>
<accession>I0URG1</accession>
<protein>
    <submittedName>
        <fullName evidence="8">PKD domain protein</fullName>
    </submittedName>
</protein>
<dbReference type="PATRIC" id="fig|1125724.3.peg.1734"/>
<dbReference type="InterPro" id="IPR029058">
    <property type="entry name" value="AB_hydrolase_fold"/>
</dbReference>
<dbReference type="EMBL" id="AJJQ01000041">
    <property type="protein sequence ID" value="EID50464.1"/>
    <property type="molecule type" value="Genomic_DNA"/>
</dbReference>
<keyword evidence="2" id="KW-0719">Serine esterase</keyword>
<dbReference type="Pfam" id="PF01083">
    <property type="entry name" value="Cutinase"/>
    <property type="match status" value="1"/>
</dbReference>
<evidence type="ECO:0000259" key="7">
    <source>
        <dbReference type="PROSITE" id="PS50093"/>
    </source>
</evidence>
<dbReference type="Proteomes" id="UP000004863">
    <property type="component" value="Unassembled WGS sequence"/>
</dbReference>
<evidence type="ECO:0000256" key="5">
    <source>
        <dbReference type="SAM" id="MobiDB-lite"/>
    </source>
</evidence>
<dbReference type="GO" id="GO:0052689">
    <property type="term" value="F:carboxylic ester hydrolase activity"/>
    <property type="evidence" value="ECO:0007669"/>
    <property type="project" value="UniProtKB-KW"/>
</dbReference>
<dbReference type="Pfam" id="PF18911">
    <property type="entry name" value="PKD_4"/>
    <property type="match status" value="1"/>
</dbReference>
<evidence type="ECO:0000313" key="9">
    <source>
        <dbReference type="Proteomes" id="UP000004863"/>
    </source>
</evidence>
<sequence length="517" mass="54336">MKMMRKLGTALSAVSIVAASCITTAPAVADDENQQAPCQDVEVVFARGSGQPLLADVESEAAGEQKADKAKHVKEAKRVKELAASNAQTLGLTQNFYELGTRHINGASYPAHPIQGFTSLLNAGDKAEGSRYFSYEQSVNEGVREGVGYLQQRMSQCPNSQYVLGGYSQGAQVMGDVYGQLTDEQRSKVAFNAFFGDPKMNLPEGRSVAGEHPVFDGRGISPWRRQSPAPATTQGSLGARTPYLPAGEQNTGSWCLVNDYVCGSTKVLMGFSRENGHMLYAQANGPIDEALREAFSRVGQRRGVEDAAARLTPAGSSPVVNLPADEYYAPVGHTVRLDAGASYSAGSKIVRWDWDIDSDGVYETHDGAAVMEHSYSAQGDYTVKVRATDSNGAVTERQVTVHAGTTTGIPTLPEAAATVSGERNGTEATLRWSAAKAPELGWQITVNGFPVGVYTSNTAEAVVTGLDASRDVQIGVAPVSAQGIAGEVKTFTFKAQGGSTPGGSSVPGGSVPAEAAA</sequence>
<gene>
    <name evidence="8" type="ORF">HMPREF1324_1408</name>
</gene>
<dbReference type="Gene3D" id="3.40.50.1820">
    <property type="entry name" value="alpha/beta hydrolase"/>
    <property type="match status" value="1"/>
</dbReference>
<dbReference type="Gene3D" id="2.60.40.10">
    <property type="entry name" value="Immunoglobulins"/>
    <property type="match status" value="1"/>
</dbReference>
<dbReference type="SUPFAM" id="SSF49299">
    <property type="entry name" value="PKD domain"/>
    <property type="match status" value="1"/>
</dbReference>
<keyword evidence="3" id="KW-0378">Hydrolase</keyword>
<proteinExistence type="inferred from homology"/>
<evidence type="ECO:0000256" key="4">
    <source>
        <dbReference type="ARBA" id="ARBA00023157"/>
    </source>
</evidence>